<evidence type="ECO:0000313" key="2">
    <source>
        <dbReference type="EMBL" id="EFA75781.1"/>
    </source>
</evidence>
<proteinExistence type="predicted"/>
<dbReference type="GeneID" id="31366305"/>
<dbReference type="RefSeq" id="XP_020427915.1">
    <property type="nucleotide sequence ID" value="XM_020581599.1"/>
</dbReference>
<dbReference type="Pfam" id="PF00646">
    <property type="entry name" value="F-box"/>
    <property type="match status" value="1"/>
</dbReference>
<reference evidence="2 3" key="1">
    <citation type="journal article" date="2011" name="Genome Res.">
        <title>Phylogeny-wide analysis of social amoeba genomes highlights ancient origins for complex intercellular communication.</title>
        <authorList>
            <person name="Heidel A.J."/>
            <person name="Lawal H.M."/>
            <person name="Felder M."/>
            <person name="Schilde C."/>
            <person name="Helps N.R."/>
            <person name="Tunggal B."/>
            <person name="Rivero F."/>
            <person name="John U."/>
            <person name="Schleicher M."/>
            <person name="Eichinger L."/>
            <person name="Platzer M."/>
            <person name="Noegel A.A."/>
            <person name="Schaap P."/>
            <person name="Gloeckner G."/>
        </authorList>
    </citation>
    <scope>NUCLEOTIDE SEQUENCE [LARGE SCALE GENOMIC DNA]</scope>
    <source>
        <strain evidence="3">ATCC 26659 / Pp 5 / PN500</strain>
    </source>
</reference>
<dbReference type="Pfam" id="PF05725">
    <property type="entry name" value="FNIP"/>
    <property type="match status" value="3"/>
</dbReference>
<keyword evidence="3" id="KW-1185">Reference proteome</keyword>
<dbReference type="PANTHER" id="PTHR32134:SF180">
    <property type="entry name" value="FNIP REPEAT-CONTAINING PROTEIN"/>
    <property type="match status" value="1"/>
</dbReference>
<dbReference type="Gene3D" id="3.80.10.10">
    <property type="entry name" value="Ribonuclease Inhibitor"/>
    <property type="match status" value="1"/>
</dbReference>
<dbReference type="InterPro" id="IPR032675">
    <property type="entry name" value="LRR_dom_sf"/>
</dbReference>
<dbReference type="InParanoid" id="D3BS44"/>
<accession>D3BS44</accession>
<gene>
    <name evidence="2" type="ORF">PPL_10836</name>
</gene>
<name>D3BS44_HETP5</name>
<evidence type="ECO:0000259" key="1">
    <source>
        <dbReference type="Pfam" id="PF00646"/>
    </source>
</evidence>
<dbReference type="AlphaFoldDB" id="D3BS44"/>
<dbReference type="InterPro" id="IPR001810">
    <property type="entry name" value="F-box_dom"/>
</dbReference>
<dbReference type="PANTHER" id="PTHR32134">
    <property type="entry name" value="FNIP REPEAT-CONTAINING PROTEIN"/>
    <property type="match status" value="1"/>
</dbReference>
<feature type="domain" description="F-box" evidence="1">
    <location>
        <begin position="10"/>
        <end position="41"/>
    </location>
</feature>
<sequence>MNNQTDKIVNLSHLILNKIVSYLEYDIDIICFSLVCKRWYNDRDKYLVFNTNNINLFTLNTTDINQNHKHFNLPSYNNILLKSIQSKTKCTLIIGKIKYYTFDYHYDDVRNLKSIPNNVSVIDITTNEYTEDDMEYLYRLISESQSVTKLKGCSTLKYGLPKSIKSIKFKYYFDEPLDKGLLPNTLEVLDFEDPLEQEIPPGVLPDALRKLSLNNYQYEFLPCVLPSGLSKIDLNNYQHTILPGVLPSGLRYLNLQNYELEILPGVLPDGLQKFTLDGYRHEFQPGVLPSSLKSLSLTNYTSSLKADLRYSIDSTASEDSTETESYLPISWLQAISSLSNLQSLYIFIPMSSQHDTTIFNLNYLPPTLETLDITLQGKDSVLLKGAMPTSLKSIHFTDCRFNIDEIFPETLQYHLEIFYYRNDSFPPIPSNIKIDSLSVSGDHRLSKIVLPTGIRTINLYMGSWGSDENSIDFGFDGVADQRCSLRELRLPTFVNGPPKFKLPTTIEYLDIGNNDLNDILHLIPSTLNTLEFENQSNKNISIPNTIKSINNIIYRFKSFQTLIN</sequence>
<dbReference type="Gene3D" id="1.20.1280.50">
    <property type="match status" value="1"/>
</dbReference>
<dbReference type="SUPFAM" id="SSF81383">
    <property type="entry name" value="F-box domain"/>
    <property type="match status" value="1"/>
</dbReference>
<dbReference type="EMBL" id="ADBJ01000051">
    <property type="protein sequence ID" value="EFA75781.1"/>
    <property type="molecule type" value="Genomic_DNA"/>
</dbReference>
<protein>
    <recommendedName>
        <fullName evidence="1">F-box domain-containing protein</fullName>
    </recommendedName>
</protein>
<dbReference type="InterPro" id="IPR008615">
    <property type="entry name" value="FNIP"/>
</dbReference>
<evidence type="ECO:0000313" key="3">
    <source>
        <dbReference type="Proteomes" id="UP000001396"/>
    </source>
</evidence>
<dbReference type="InterPro" id="IPR036047">
    <property type="entry name" value="F-box-like_dom_sf"/>
</dbReference>
<dbReference type="SUPFAM" id="SSF52058">
    <property type="entry name" value="L domain-like"/>
    <property type="match status" value="1"/>
</dbReference>
<dbReference type="Proteomes" id="UP000001396">
    <property type="component" value="Unassembled WGS sequence"/>
</dbReference>
<organism evidence="2 3">
    <name type="scientific">Heterostelium pallidum (strain ATCC 26659 / Pp 5 / PN500)</name>
    <name type="common">Cellular slime mold</name>
    <name type="synonym">Polysphondylium pallidum</name>
    <dbReference type="NCBI Taxonomy" id="670386"/>
    <lineage>
        <taxon>Eukaryota</taxon>
        <taxon>Amoebozoa</taxon>
        <taxon>Evosea</taxon>
        <taxon>Eumycetozoa</taxon>
        <taxon>Dictyostelia</taxon>
        <taxon>Acytosteliales</taxon>
        <taxon>Acytosteliaceae</taxon>
        <taxon>Heterostelium</taxon>
    </lineage>
</organism>
<dbReference type="FunCoup" id="D3BS44">
    <property type="interactions" value="38"/>
</dbReference>
<dbReference type="InterPro" id="IPR051251">
    <property type="entry name" value="STK_FNIP-Repeat"/>
</dbReference>
<comment type="caution">
    <text evidence="2">The sequence shown here is derived from an EMBL/GenBank/DDBJ whole genome shotgun (WGS) entry which is preliminary data.</text>
</comment>